<gene>
    <name evidence="2" type="ORF">ANN_09697</name>
</gene>
<dbReference type="EMBL" id="JAJSOF020000005">
    <property type="protein sequence ID" value="KAJ4447689.1"/>
    <property type="molecule type" value="Genomic_DNA"/>
</dbReference>
<feature type="compositionally biased region" description="Basic and acidic residues" evidence="1">
    <location>
        <begin position="1"/>
        <end position="29"/>
    </location>
</feature>
<comment type="caution">
    <text evidence="2">The sequence shown here is derived from an EMBL/GenBank/DDBJ whole genome shotgun (WGS) entry which is preliminary data.</text>
</comment>
<dbReference type="Proteomes" id="UP001148838">
    <property type="component" value="Unassembled WGS sequence"/>
</dbReference>
<evidence type="ECO:0000313" key="3">
    <source>
        <dbReference type="Proteomes" id="UP001148838"/>
    </source>
</evidence>
<evidence type="ECO:0000313" key="2">
    <source>
        <dbReference type="EMBL" id="KAJ4447689.1"/>
    </source>
</evidence>
<evidence type="ECO:0000256" key="1">
    <source>
        <dbReference type="SAM" id="MobiDB-lite"/>
    </source>
</evidence>
<reference evidence="2 3" key="1">
    <citation type="journal article" date="2022" name="Allergy">
        <title>Genome assembly and annotation of Periplaneta americana reveal a comprehensive cockroach allergen profile.</title>
        <authorList>
            <person name="Wang L."/>
            <person name="Xiong Q."/>
            <person name="Saelim N."/>
            <person name="Wang L."/>
            <person name="Nong W."/>
            <person name="Wan A.T."/>
            <person name="Shi M."/>
            <person name="Liu X."/>
            <person name="Cao Q."/>
            <person name="Hui J.H.L."/>
            <person name="Sookrung N."/>
            <person name="Leung T.F."/>
            <person name="Tungtrongchitr A."/>
            <person name="Tsui S.K.W."/>
        </authorList>
    </citation>
    <scope>NUCLEOTIDE SEQUENCE [LARGE SCALE GENOMIC DNA]</scope>
    <source>
        <strain evidence="2">PWHHKU_190912</strain>
    </source>
</reference>
<feature type="region of interest" description="Disordered" evidence="1">
    <location>
        <begin position="204"/>
        <end position="233"/>
    </location>
</feature>
<proteinExistence type="predicted"/>
<sequence>MRRGEERRGEERRGEERRGEEREERRGEENVEISNRFAALRSSDKVEELDVNSVWEYIRDNIKIAVVWSIGYYETKKKKPWFDETCFMVVERRKQAKLKFLQDPVETNRDNYFNERREASRTLRNKKRGYLKEKLNEIETNSKNKNIRDLYKGIKEFKNGAPGKSLRTGDSGVYAPTTAVMLAVAGTYARNKTHEKLLSTDTLVDGKDTTSENNTIRLDEHHSDVTSPMLSKR</sequence>
<accession>A0ABQ8TMC9</accession>
<protein>
    <submittedName>
        <fullName evidence="2">Uncharacterized protein</fullName>
    </submittedName>
</protein>
<name>A0ABQ8TMC9_PERAM</name>
<feature type="region of interest" description="Disordered" evidence="1">
    <location>
        <begin position="1"/>
        <end position="30"/>
    </location>
</feature>
<organism evidence="2 3">
    <name type="scientific">Periplaneta americana</name>
    <name type="common">American cockroach</name>
    <name type="synonym">Blatta americana</name>
    <dbReference type="NCBI Taxonomy" id="6978"/>
    <lineage>
        <taxon>Eukaryota</taxon>
        <taxon>Metazoa</taxon>
        <taxon>Ecdysozoa</taxon>
        <taxon>Arthropoda</taxon>
        <taxon>Hexapoda</taxon>
        <taxon>Insecta</taxon>
        <taxon>Pterygota</taxon>
        <taxon>Neoptera</taxon>
        <taxon>Polyneoptera</taxon>
        <taxon>Dictyoptera</taxon>
        <taxon>Blattodea</taxon>
        <taxon>Blattoidea</taxon>
        <taxon>Blattidae</taxon>
        <taxon>Blattinae</taxon>
        <taxon>Periplaneta</taxon>
    </lineage>
</organism>
<keyword evidence="3" id="KW-1185">Reference proteome</keyword>